<keyword evidence="3 5" id="KW-0808">Transferase</keyword>
<sequence>MSFGEGIDALIYKPTGKQYTVECENNIGRYGTLQVGTCVSSSSNNLYYKYVIHTAEPRWHDYNENEKQKCALDLKQCISAVPIDMCAKEYCKAIEEYSRIRKNTSSIIEIHFIDKNYALVSLIKQEFAQAFNKPGQYYVGKPDAEKYNLKPFSKSTNVRAAQLCVRTGIDSGNAELETTCPQCGGIQGILIGIQPPGRMETNIKSSSLCGFPGTNTIEIVHPNPGRPFEGITRQAYLPNNTKSQLVAKLLQIAFDRRLIFTIGTSRTTGKTGVITWNDINHKTNPEHNATFGLPDDTYFDRVLDDLGFKDFFSVKSSVYGKADNSSNDLEDVFPVKTSVYGVKDESSNDLKDVFPVKSSVYGKIDKYSNNLEDFFPIKSSVHGKADTSFNNLEVVFPIKSSVYGKADKSSNDLEDVFPVKSSVYGKADKSSNDLEDVFSVSPLCMAKQINHEMILEDVFLVKSSVYGKADKSSNDLEDFFSVKSFVYGKGDKSSKALEDVLPITSSVYGKADKSLNDLEDFFSVKSSVYGKEDKSTNDLKDVFPVKSSVYGKADKSSNDLEDFLHVMSSVDGIGDELSKDLEDFFLSSFS</sequence>
<evidence type="ECO:0000256" key="3">
    <source>
        <dbReference type="ARBA" id="ARBA00022679"/>
    </source>
</evidence>
<evidence type="ECO:0000313" key="9">
    <source>
        <dbReference type="Proteomes" id="UP000507470"/>
    </source>
</evidence>
<keyword evidence="4 5" id="KW-0479">Metal-binding</keyword>
<evidence type="ECO:0000256" key="2">
    <source>
        <dbReference type="ARBA" id="ARBA00004906"/>
    </source>
</evidence>
<dbReference type="PANTHER" id="PTHR12622">
    <property type="entry name" value="DELTEX-RELATED"/>
    <property type="match status" value="1"/>
</dbReference>
<dbReference type="GO" id="GO:0005737">
    <property type="term" value="C:cytoplasm"/>
    <property type="evidence" value="ECO:0007669"/>
    <property type="project" value="UniProtKB-SubCell"/>
</dbReference>
<dbReference type="InterPro" id="IPR039398">
    <property type="entry name" value="Deltex_fam"/>
</dbReference>
<evidence type="ECO:0000313" key="8">
    <source>
        <dbReference type="EMBL" id="CAC5394873.1"/>
    </source>
</evidence>
<dbReference type="GO" id="GO:0061630">
    <property type="term" value="F:ubiquitin protein ligase activity"/>
    <property type="evidence" value="ECO:0007669"/>
    <property type="project" value="UniProtKB-UniRule"/>
</dbReference>
<name>A0A6J8CEE8_MYTCO</name>
<dbReference type="InterPro" id="IPR039399">
    <property type="entry name" value="Deltex_C_sf"/>
</dbReference>
<keyword evidence="9" id="KW-1185">Reference proteome</keyword>
<keyword evidence="5" id="KW-0963">Cytoplasm</keyword>
<dbReference type="SUPFAM" id="SSF52949">
    <property type="entry name" value="Macro domain-like"/>
    <property type="match status" value="1"/>
</dbReference>
<accession>A0A6J8CEE8</accession>
<dbReference type="Proteomes" id="UP000507470">
    <property type="component" value="Unassembled WGS sequence"/>
</dbReference>
<feature type="domain" description="Macro" evidence="6">
    <location>
        <begin position="2"/>
        <end position="80"/>
    </location>
</feature>
<keyword evidence="8" id="KW-0012">Acyltransferase</keyword>
<dbReference type="Gene3D" id="3.40.220.10">
    <property type="entry name" value="Leucine Aminopeptidase, subunit E, domain 1"/>
    <property type="match status" value="1"/>
</dbReference>
<evidence type="ECO:0000259" key="6">
    <source>
        <dbReference type="Pfam" id="PF01661"/>
    </source>
</evidence>
<evidence type="ECO:0000256" key="5">
    <source>
        <dbReference type="RuleBase" id="RU367105"/>
    </source>
</evidence>
<dbReference type="InterPro" id="IPR043472">
    <property type="entry name" value="Macro_dom-like"/>
</dbReference>
<comment type="subcellular location">
    <subcellularLocation>
        <location evidence="5">Cytoplasm</location>
    </subcellularLocation>
</comment>
<comment type="catalytic activity">
    <reaction evidence="1 5">
        <text>S-ubiquitinyl-[E2 ubiquitin-conjugating enzyme]-L-cysteine + [acceptor protein]-L-lysine = [E2 ubiquitin-conjugating enzyme]-L-cysteine + N(6)-ubiquitinyl-[acceptor protein]-L-lysine.</text>
        <dbReference type="EC" id="2.3.2.27"/>
    </reaction>
</comment>
<proteinExistence type="inferred from homology"/>
<dbReference type="InterPro" id="IPR039396">
    <property type="entry name" value="Deltex_C"/>
</dbReference>
<dbReference type="Pfam" id="PF18102">
    <property type="entry name" value="DTC"/>
    <property type="match status" value="1"/>
</dbReference>
<keyword evidence="5" id="KW-0862">Zinc</keyword>
<keyword evidence="5" id="KW-0863">Zinc-finger</keyword>
<dbReference type="Pfam" id="PF01661">
    <property type="entry name" value="Macro"/>
    <property type="match status" value="1"/>
</dbReference>
<dbReference type="EC" id="2.3.2.27" evidence="5"/>
<dbReference type="AlphaFoldDB" id="A0A6J8CEE8"/>
<dbReference type="GO" id="GO:0016567">
    <property type="term" value="P:protein ubiquitination"/>
    <property type="evidence" value="ECO:0007669"/>
    <property type="project" value="UniProtKB-UniRule"/>
</dbReference>
<dbReference type="EMBL" id="CACVKT020005394">
    <property type="protein sequence ID" value="CAC5394873.1"/>
    <property type="molecule type" value="Genomic_DNA"/>
</dbReference>
<comment type="pathway">
    <text evidence="2 5">Protein modification; protein ubiquitination.</text>
</comment>
<dbReference type="OrthoDB" id="527344at2759"/>
<evidence type="ECO:0000256" key="1">
    <source>
        <dbReference type="ARBA" id="ARBA00000900"/>
    </source>
</evidence>
<evidence type="ECO:0000256" key="4">
    <source>
        <dbReference type="ARBA" id="ARBA00022723"/>
    </source>
</evidence>
<reference evidence="8 9" key="1">
    <citation type="submission" date="2020-06" db="EMBL/GenBank/DDBJ databases">
        <authorList>
            <person name="Li R."/>
            <person name="Bekaert M."/>
        </authorList>
    </citation>
    <scope>NUCLEOTIDE SEQUENCE [LARGE SCALE GENOMIC DNA]</scope>
    <source>
        <strain evidence="9">wild</strain>
    </source>
</reference>
<dbReference type="Gene3D" id="3.30.390.130">
    <property type="match status" value="1"/>
</dbReference>
<dbReference type="UniPathway" id="UPA00143"/>
<protein>
    <recommendedName>
        <fullName evidence="5">E3 ubiquitin-protein ligase</fullName>
        <ecNumber evidence="5">2.3.2.27</ecNumber>
    </recommendedName>
</protein>
<dbReference type="GO" id="GO:0008270">
    <property type="term" value="F:zinc ion binding"/>
    <property type="evidence" value="ECO:0007669"/>
    <property type="project" value="UniProtKB-KW"/>
</dbReference>
<comment type="similarity">
    <text evidence="5">Belongs to the Deltex family.</text>
</comment>
<dbReference type="InterPro" id="IPR002589">
    <property type="entry name" value="Macro_dom"/>
</dbReference>
<evidence type="ECO:0000259" key="7">
    <source>
        <dbReference type="Pfam" id="PF18102"/>
    </source>
</evidence>
<feature type="domain" description="Deltex C-terminal" evidence="7">
    <location>
        <begin position="192"/>
        <end position="307"/>
    </location>
</feature>
<dbReference type="GO" id="GO:0007219">
    <property type="term" value="P:Notch signaling pathway"/>
    <property type="evidence" value="ECO:0007669"/>
    <property type="project" value="InterPro"/>
</dbReference>
<organism evidence="8 9">
    <name type="scientific">Mytilus coruscus</name>
    <name type="common">Sea mussel</name>
    <dbReference type="NCBI Taxonomy" id="42192"/>
    <lineage>
        <taxon>Eukaryota</taxon>
        <taxon>Metazoa</taxon>
        <taxon>Spiralia</taxon>
        <taxon>Lophotrochozoa</taxon>
        <taxon>Mollusca</taxon>
        <taxon>Bivalvia</taxon>
        <taxon>Autobranchia</taxon>
        <taxon>Pteriomorphia</taxon>
        <taxon>Mytilida</taxon>
        <taxon>Mytiloidea</taxon>
        <taxon>Mytilidae</taxon>
        <taxon>Mytilinae</taxon>
        <taxon>Mytilus</taxon>
    </lineage>
</organism>
<gene>
    <name evidence="8" type="ORF">MCOR_29590</name>
</gene>